<proteinExistence type="predicted"/>
<sequence length="441" mass="47560">MFPWERRQLQGGDLRWWEKLYWGVFVVGIALILFNRIEWEKEPDPKVEERKVALETARQETARMVLAGKSILVPWGTDDPFADMSPQEIEEFCSQCEVSRSVAQPPCSTTAMAAAAAPKLPRRRLGDTGLEVSVLGFGASPLGGVFHDIDEGEGVAAVKEAFDLGINLFDTSPFYGATKSEAVLGRGLAQLPRDQIVVATKVGRSGPTDFDFSAARITASVHESLARLGLEYVDLIQCHDIEFTHLDQIVNETLPALAELKKQGLVRHVGITGLPLKIFRCVLDRVPPGLVDTALSYCHYSLNDTSLEGLLPYLQGKGLGVINASPLSMGLLTHQGPPEWHPAPEPLQRAAAEAAQAAAAHGADLPKLALMEAVKNTAIASTLVGICTRQQVRDNVSAVLQGLGLEASPLAEAEAAALADVKRILEPVQGMTWSSGLPENN</sequence>
<accession>A0A2P6VD23</accession>
<evidence type="ECO:0000313" key="3">
    <source>
        <dbReference type="EMBL" id="PSC71979.1"/>
    </source>
</evidence>
<dbReference type="PANTHER" id="PTHR42686">
    <property type="entry name" value="GH17980P-RELATED"/>
    <property type="match status" value="1"/>
</dbReference>
<dbReference type="InterPro" id="IPR023210">
    <property type="entry name" value="NADP_OxRdtase_dom"/>
</dbReference>
<dbReference type="InterPro" id="IPR020471">
    <property type="entry name" value="AKR"/>
</dbReference>
<feature type="domain" description="NADP-dependent oxidoreductase" evidence="2">
    <location>
        <begin position="135"/>
        <end position="399"/>
    </location>
</feature>
<keyword evidence="1" id="KW-0472">Membrane</keyword>
<dbReference type="OrthoDB" id="48988at2759"/>
<reference evidence="3 4" key="1">
    <citation type="journal article" date="2018" name="Plant J.">
        <title>Genome sequences of Chlorella sorokiniana UTEX 1602 and Micractinium conductrix SAG 241.80: implications to maltose excretion by a green alga.</title>
        <authorList>
            <person name="Arriola M.B."/>
            <person name="Velmurugan N."/>
            <person name="Zhang Y."/>
            <person name="Plunkett M.H."/>
            <person name="Hondzo H."/>
            <person name="Barney B.M."/>
        </authorList>
    </citation>
    <scope>NUCLEOTIDE SEQUENCE [LARGE SCALE GENOMIC DNA]</scope>
    <source>
        <strain evidence="3 4">SAG 241.80</strain>
    </source>
</reference>
<dbReference type="SUPFAM" id="SSF51430">
    <property type="entry name" value="NAD(P)-linked oxidoreductase"/>
    <property type="match status" value="1"/>
</dbReference>
<dbReference type="Pfam" id="PF00248">
    <property type="entry name" value="Aldo_ket_red"/>
    <property type="match status" value="1"/>
</dbReference>
<feature type="transmembrane region" description="Helical" evidence="1">
    <location>
        <begin position="20"/>
        <end position="37"/>
    </location>
</feature>
<dbReference type="PANTHER" id="PTHR42686:SF1">
    <property type="entry name" value="GH17980P-RELATED"/>
    <property type="match status" value="1"/>
</dbReference>
<evidence type="ECO:0000259" key="2">
    <source>
        <dbReference type="Pfam" id="PF00248"/>
    </source>
</evidence>
<keyword evidence="4" id="KW-1185">Reference proteome</keyword>
<dbReference type="InterPro" id="IPR036812">
    <property type="entry name" value="NAD(P)_OxRdtase_dom_sf"/>
</dbReference>
<dbReference type="STRING" id="554055.A0A2P6VD23"/>
<dbReference type="InterPro" id="IPR044479">
    <property type="entry name" value="LGALDH-like"/>
</dbReference>
<keyword evidence="1" id="KW-1133">Transmembrane helix</keyword>
<organism evidence="3 4">
    <name type="scientific">Micractinium conductrix</name>
    <dbReference type="NCBI Taxonomy" id="554055"/>
    <lineage>
        <taxon>Eukaryota</taxon>
        <taxon>Viridiplantae</taxon>
        <taxon>Chlorophyta</taxon>
        <taxon>core chlorophytes</taxon>
        <taxon>Trebouxiophyceae</taxon>
        <taxon>Chlorellales</taxon>
        <taxon>Chlorellaceae</taxon>
        <taxon>Chlorella clade</taxon>
        <taxon>Micractinium</taxon>
    </lineage>
</organism>
<dbReference type="Gene3D" id="3.20.20.100">
    <property type="entry name" value="NADP-dependent oxidoreductase domain"/>
    <property type="match status" value="1"/>
</dbReference>
<evidence type="ECO:0000256" key="1">
    <source>
        <dbReference type="SAM" id="Phobius"/>
    </source>
</evidence>
<dbReference type="FunFam" id="3.20.20.100:FF:000011">
    <property type="entry name" value="Aldo/keto reductase"/>
    <property type="match status" value="1"/>
</dbReference>
<dbReference type="EMBL" id="LHPF02000012">
    <property type="protein sequence ID" value="PSC71979.1"/>
    <property type="molecule type" value="Genomic_DNA"/>
</dbReference>
<dbReference type="AlphaFoldDB" id="A0A2P6VD23"/>
<gene>
    <name evidence="3" type="ORF">C2E20_4649</name>
</gene>
<evidence type="ECO:0000313" key="4">
    <source>
        <dbReference type="Proteomes" id="UP000239649"/>
    </source>
</evidence>
<dbReference type="GO" id="GO:0010349">
    <property type="term" value="F:L-galactose dehydrogenase activity"/>
    <property type="evidence" value="ECO:0007669"/>
    <property type="project" value="InterPro"/>
</dbReference>
<dbReference type="CDD" id="cd19163">
    <property type="entry name" value="AKR_galDH"/>
    <property type="match status" value="1"/>
</dbReference>
<keyword evidence="1" id="KW-0812">Transmembrane</keyword>
<comment type="caution">
    <text evidence="3">The sequence shown here is derived from an EMBL/GenBank/DDBJ whole genome shotgun (WGS) entry which is preliminary data.</text>
</comment>
<dbReference type="Proteomes" id="UP000239649">
    <property type="component" value="Unassembled WGS sequence"/>
</dbReference>
<dbReference type="GO" id="GO:0005829">
    <property type="term" value="C:cytosol"/>
    <property type="evidence" value="ECO:0007669"/>
    <property type="project" value="TreeGrafter"/>
</dbReference>
<name>A0A2P6VD23_9CHLO</name>
<protein>
    <submittedName>
        <fullName evidence="3">L-galactose dehydrogenase</fullName>
    </submittedName>
</protein>